<gene>
    <name evidence="1" type="ORF">AVEN_2746_1</name>
</gene>
<accession>A0A4Y2VZ86</accession>
<evidence type="ECO:0000313" key="2">
    <source>
        <dbReference type="Proteomes" id="UP000499080"/>
    </source>
</evidence>
<name>A0A4Y2VZ86_ARAVE</name>
<dbReference type="AlphaFoldDB" id="A0A4Y2VZ86"/>
<evidence type="ECO:0000313" key="1">
    <source>
        <dbReference type="EMBL" id="GBO29606.1"/>
    </source>
</evidence>
<comment type="caution">
    <text evidence="1">The sequence shown here is derived from an EMBL/GenBank/DDBJ whole genome shotgun (WGS) entry which is preliminary data.</text>
</comment>
<keyword evidence="2" id="KW-1185">Reference proteome</keyword>
<proteinExistence type="predicted"/>
<protein>
    <submittedName>
        <fullName evidence="1">Uncharacterized protein</fullName>
    </submittedName>
</protein>
<sequence>MDLFSLSSTMQITTFELWMNIQFFNFSCDGRSVVCDACFICSDEFLYYTTDVYTNGKRFWEVWPKNHGLNHLVMEDVLSLKLRPMDAEIGTTYHRIWMAGPKSAKEP</sequence>
<dbReference type="EMBL" id="BGPR01052772">
    <property type="protein sequence ID" value="GBO29606.1"/>
    <property type="molecule type" value="Genomic_DNA"/>
</dbReference>
<dbReference type="Proteomes" id="UP000499080">
    <property type="component" value="Unassembled WGS sequence"/>
</dbReference>
<organism evidence="1 2">
    <name type="scientific">Araneus ventricosus</name>
    <name type="common">Orbweaver spider</name>
    <name type="synonym">Epeira ventricosa</name>
    <dbReference type="NCBI Taxonomy" id="182803"/>
    <lineage>
        <taxon>Eukaryota</taxon>
        <taxon>Metazoa</taxon>
        <taxon>Ecdysozoa</taxon>
        <taxon>Arthropoda</taxon>
        <taxon>Chelicerata</taxon>
        <taxon>Arachnida</taxon>
        <taxon>Araneae</taxon>
        <taxon>Araneomorphae</taxon>
        <taxon>Entelegynae</taxon>
        <taxon>Araneoidea</taxon>
        <taxon>Araneidae</taxon>
        <taxon>Araneus</taxon>
    </lineage>
</organism>
<reference evidence="1 2" key="1">
    <citation type="journal article" date="2019" name="Sci. Rep.">
        <title>Orb-weaving spider Araneus ventricosus genome elucidates the spidroin gene catalogue.</title>
        <authorList>
            <person name="Kono N."/>
            <person name="Nakamura H."/>
            <person name="Ohtoshi R."/>
            <person name="Moran D.A.P."/>
            <person name="Shinohara A."/>
            <person name="Yoshida Y."/>
            <person name="Fujiwara M."/>
            <person name="Mori M."/>
            <person name="Tomita M."/>
            <person name="Arakawa K."/>
        </authorList>
    </citation>
    <scope>NUCLEOTIDE SEQUENCE [LARGE SCALE GENOMIC DNA]</scope>
</reference>